<accession>A0A9Q0SSN1</accession>
<reference evidence="10" key="1">
    <citation type="submission" date="2022-11" db="EMBL/GenBank/DDBJ databases">
        <authorList>
            <person name="Hyden B.L."/>
            <person name="Feng K."/>
            <person name="Yates T."/>
            <person name="Jawdy S."/>
            <person name="Smart L.B."/>
            <person name="Muchero W."/>
        </authorList>
    </citation>
    <scope>NUCLEOTIDE SEQUENCE</scope>
    <source>
        <tissue evidence="10">Shoot tip</tissue>
    </source>
</reference>
<dbReference type="Pfam" id="PF24526">
    <property type="entry name" value="ABCA12_C"/>
    <property type="match status" value="1"/>
</dbReference>
<dbReference type="GO" id="GO:0140359">
    <property type="term" value="F:ABC-type transporter activity"/>
    <property type="evidence" value="ECO:0007669"/>
    <property type="project" value="InterPro"/>
</dbReference>
<keyword evidence="7 8" id="KW-0472">Membrane</keyword>
<evidence type="ECO:0000313" key="11">
    <source>
        <dbReference type="Proteomes" id="UP001151752"/>
    </source>
</evidence>
<evidence type="ECO:0000256" key="2">
    <source>
        <dbReference type="ARBA" id="ARBA00008526"/>
    </source>
</evidence>
<dbReference type="GO" id="GO:0005524">
    <property type="term" value="F:ATP binding"/>
    <property type="evidence" value="ECO:0007669"/>
    <property type="project" value="UniProtKB-KW"/>
</dbReference>
<dbReference type="InterPro" id="IPR003593">
    <property type="entry name" value="AAA+_ATPase"/>
</dbReference>
<keyword evidence="3 8" id="KW-0812">Transmembrane</keyword>
<dbReference type="Gene3D" id="3.40.50.300">
    <property type="entry name" value="P-loop containing nucleotide triphosphate hydrolases"/>
    <property type="match status" value="1"/>
</dbReference>
<dbReference type="GO" id="GO:0016020">
    <property type="term" value="C:membrane"/>
    <property type="evidence" value="ECO:0007669"/>
    <property type="project" value="UniProtKB-SubCell"/>
</dbReference>
<evidence type="ECO:0000313" key="10">
    <source>
        <dbReference type="EMBL" id="KAJ6687978.1"/>
    </source>
</evidence>
<feature type="transmembrane region" description="Helical" evidence="8">
    <location>
        <begin position="432"/>
        <end position="458"/>
    </location>
</feature>
<dbReference type="Proteomes" id="UP001151752">
    <property type="component" value="Chromosome 15W"/>
</dbReference>
<feature type="transmembrane region" description="Helical" evidence="8">
    <location>
        <begin position="40"/>
        <end position="58"/>
    </location>
</feature>
<keyword evidence="11" id="KW-1185">Reference proteome</keyword>
<evidence type="ECO:0000256" key="4">
    <source>
        <dbReference type="ARBA" id="ARBA00022741"/>
    </source>
</evidence>
<evidence type="ECO:0000256" key="3">
    <source>
        <dbReference type="ARBA" id="ARBA00022692"/>
    </source>
</evidence>
<dbReference type="PROSITE" id="PS50893">
    <property type="entry name" value="ABC_TRANSPORTER_2"/>
    <property type="match status" value="1"/>
</dbReference>
<keyword evidence="5 10" id="KW-0067">ATP-binding</keyword>
<dbReference type="InterPro" id="IPR003439">
    <property type="entry name" value="ABC_transporter-like_ATP-bd"/>
</dbReference>
<dbReference type="SUPFAM" id="SSF52540">
    <property type="entry name" value="P-loop containing nucleoside triphosphate hydrolases"/>
    <property type="match status" value="1"/>
</dbReference>
<dbReference type="PANTHER" id="PTHR19229">
    <property type="entry name" value="ATP-BINDING CASSETTE TRANSPORTER SUBFAMILY A ABCA"/>
    <property type="match status" value="1"/>
</dbReference>
<dbReference type="PANTHER" id="PTHR19229:SF154">
    <property type="entry name" value="ABC TRANSPORTER A FAMILY MEMBER 3-RELATED"/>
    <property type="match status" value="1"/>
</dbReference>
<organism evidence="10 11">
    <name type="scientific">Salix koriyanagi</name>
    <dbReference type="NCBI Taxonomy" id="2511006"/>
    <lineage>
        <taxon>Eukaryota</taxon>
        <taxon>Viridiplantae</taxon>
        <taxon>Streptophyta</taxon>
        <taxon>Embryophyta</taxon>
        <taxon>Tracheophyta</taxon>
        <taxon>Spermatophyta</taxon>
        <taxon>Magnoliopsida</taxon>
        <taxon>eudicotyledons</taxon>
        <taxon>Gunneridae</taxon>
        <taxon>Pentapetalae</taxon>
        <taxon>rosids</taxon>
        <taxon>fabids</taxon>
        <taxon>Malpighiales</taxon>
        <taxon>Salicaceae</taxon>
        <taxon>Saliceae</taxon>
        <taxon>Salix</taxon>
    </lineage>
</organism>
<proteinExistence type="inferred from homology"/>
<feature type="transmembrane region" description="Helical" evidence="8">
    <location>
        <begin position="520"/>
        <end position="538"/>
    </location>
</feature>
<dbReference type="AlphaFoldDB" id="A0A9Q0SSN1"/>
<dbReference type="EMBL" id="JAPFFM010000019">
    <property type="protein sequence ID" value="KAJ6687978.1"/>
    <property type="molecule type" value="Genomic_DNA"/>
</dbReference>
<dbReference type="PROSITE" id="PS00211">
    <property type="entry name" value="ABC_TRANSPORTER_1"/>
    <property type="match status" value="1"/>
</dbReference>
<evidence type="ECO:0000256" key="7">
    <source>
        <dbReference type="ARBA" id="ARBA00023136"/>
    </source>
</evidence>
<dbReference type="InterPro" id="IPR026082">
    <property type="entry name" value="ABCA"/>
</dbReference>
<dbReference type="FunFam" id="3.40.50.300:FF:000633">
    <property type="entry name" value="ABC transporter A family member 7"/>
    <property type="match status" value="1"/>
</dbReference>
<dbReference type="InterPro" id="IPR027417">
    <property type="entry name" value="P-loop_NTPase"/>
</dbReference>
<reference evidence="10" key="2">
    <citation type="journal article" date="2023" name="Int. J. Mol. Sci.">
        <title>De Novo Assembly and Annotation of 11 Diverse Shrub Willow (Salix) Genomes Reveals Novel Gene Organization in Sex-Linked Regions.</title>
        <authorList>
            <person name="Hyden B."/>
            <person name="Feng K."/>
            <person name="Yates T.B."/>
            <person name="Jawdy S."/>
            <person name="Cereghino C."/>
            <person name="Smart L.B."/>
            <person name="Muchero W."/>
        </authorList>
    </citation>
    <scope>NUCLEOTIDE SEQUENCE</scope>
    <source>
        <tissue evidence="10">Shoot tip</tissue>
    </source>
</reference>
<dbReference type="CDD" id="cd03263">
    <property type="entry name" value="ABC_subfamily_A"/>
    <property type="match status" value="1"/>
</dbReference>
<sequence>MADSDSDSSPQTAAFWAQADALLRKNLTYQKRNINANCRLISFPFVLCTLLVITQTLVDNQLNKNSRKCGCRCIDTNGDGTCETVCGLQFSSLDQSPNCPVPSPLKWPPLFQVPAPQYRSVRSASNPFTDLPDESCRQTGNCPVTILITGANQTLGQSLAASMFSPPSPLNSTNSVLGSDSLTKQDSFLDPAFVEGSLYNIQSQCTSNSTVNVSVSLNVSKSSSFNFVRETVCVASLNLWRNSSSEINDQIYRGYEKGNAERQYNEILGAYDFLNSNANNFNVNVWYNATNKDTVDGQYYLVRLPGAINLVSNAYLKLFQGRMELEFIKEMPKPATKLKLDIASLLGTLFLYMGCHTAISCGVDSSGLRETTKTTNHDENARAWRRALLDDFLYVFSCYMCTIHGRFCGIWLTSRFEILHTERLLHPIFSAFFSNVKTATVVGYICVFGTGLLGGFLFQAFIEDASFPKGWIIFMELYPGFALYRGLYEFAEYSLSGNSLGTHGMKWGNLSASENGMSDVMIIMLLEWIALLFIAYYVDQVFSSGSGKNPKYLLQKFRKKRPSSFRRPSLGRQGSKVFVDMDKPDVVQEREKVEQLLLEPTTSHSIVCDNLRKVYPGRDGNPEKMAVRGLSLALPRGECFGMLGPNGAGKTSFISMMIGLTTPTTGTAYVEGLDIRTQMDWVYTSMGVCPQHDLLWETLTGREHLLFYGRLKNLKGASLKRAVEDSLRSVNLFNGGVADKQAGKYSGGMKRRLSVAISLIGDPKVVYMDEPSTGLDPASRSNLWNVVKRAKQDRAIILTTHSMEEAEYLCDRLGIFVDGSLQCVGNPKELRGRYGGSYVFTMTTSVNDEQEVEQMVRRLSPGAEKTYEMAGTQKFEMPKQEISIADVFEAVEVAKSKFPVYAWGLSDTTLEDVFIKVANSAQQFHKLT</sequence>
<comment type="similarity">
    <text evidence="2">Belongs to the ABC transporter superfamily. ABCA family. CPR flippase (TC 3.A.1.211) subfamily.</text>
</comment>
<dbReference type="InterPro" id="IPR017871">
    <property type="entry name" value="ABC_transporter-like_CS"/>
</dbReference>
<protein>
    <submittedName>
        <fullName evidence="10">ATP-BINDING CASSETTE TRANSPORTER SUBFAMILY A ABCA</fullName>
    </submittedName>
</protein>
<dbReference type="GO" id="GO:0005319">
    <property type="term" value="F:lipid transporter activity"/>
    <property type="evidence" value="ECO:0007669"/>
    <property type="project" value="TreeGrafter"/>
</dbReference>
<dbReference type="GO" id="GO:0016887">
    <property type="term" value="F:ATP hydrolysis activity"/>
    <property type="evidence" value="ECO:0007669"/>
    <property type="project" value="InterPro"/>
</dbReference>
<name>A0A9Q0SSN1_9ROSI</name>
<evidence type="ECO:0000256" key="8">
    <source>
        <dbReference type="SAM" id="Phobius"/>
    </source>
</evidence>
<evidence type="ECO:0000256" key="1">
    <source>
        <dbReference type="ARBA" id="ARBA00004370"/>
    </source>
</evidence>
<evidence type="ECO:0000259" key="9">
    <source>
        <dbReference type="PROSITE" id="PS50893"/>
    </source>
</evidence>
<gene>
    <name evidence="10" type="ORF">OIU74_016644</name>
</gene>
<dbReference type="SMART" id="SM00382">
    <property type="entry name" value="AAA"/>
    <property type="match status" value="1"/>
</dbReference>
<keyword evidence="6 8" id="KW-1133">Transmembrane helix</keyword>
<feature type="transmembrane region" description="Helical" evidence="8">
    <location>
        <begin position="392"/>
        <end position="412"/>
    </location>
</feature>
<feature type="domain" description="ABC transporter" evidence="9">
    <location>
        <begin position="606"/>
        <end position="843"/>
    </location>
</feature>
<keyword evidence="4" id="KW-0547">Nucleotide-binding</keyword>
<dbReference type="Pfam" id="PF00005">
    <property type="entry name" value="ABC_tran"/>
    <property type="match status" value="1"/>
</dbReference>
<comment type="subcellular location">
    <subcellularLocation>
        <location evidence="1">Membrane</location>
    </subcellularLocation>
</comment>
<evidence type="ECO:0000256" key="5">
    <source>
        <dbReference type="ARBA" id="ARBA00022840"/>
    </source>
</evidence>
<evidence type="ECO:0000256" key="6">
    <source>
        <dbReference type="ARBA" id="ARBA00022989"/>
    </source>
</evidence>
<comment type="caution">
    <text evidence="10">The sequence shown here is derived from an EMBL/GenBank/DDBJ whole genome shotgun (WGS) entry which is preliminary data.</text>
</comment>